<evidence type="ECO:0000256" key="1">
    <source>
        <dbReference type="SAM" id="MobiDB-lite"/>
    </source>
</evidence>
<proteinExistence type="predicted"/>
<dbReference type="AlphaFoldDB" id="A0A5B7H4D4"/>
<protein>
    <submittedName>
        <fullName evidence="2">Uncharacterized protein</fullName>
    </submittedName>
</protein>
<name>A0A5B7H4D4_PORTR</name>
<gene>
    <name evidence="2" type="ORF">E2C01_060103</name>
</gene>
<dbReference type="EMBL" id="VSRR010024092">
    <property type="protein sequence ID" value="MPC65962.1"/>
    <property type="molecule type" value="Genomic_DNA"/>
</dbReference>
<reference evidence="2 3" key="1">
    <citation type="submission" date="2019-05" db="EMBL/GenBank/DDBJ databases">
        <title>Another draft genome of Portunus trituberculatus and its Hox gene families provides insights of decapod evolution.</title>
        <authorList>
            <person name="Jeong J.-H."/>
            <person name="Song I."/>
            <person name="Kim S."/>
            <person name="Choi T."/>
            <person name="Kim D."/>
            <person name="Ryu S."/>
            <person name="Kim W."/>
        </authorList>
    </citation>
    <scope>NUCLEOTIDE SEQUENCE [LARGE SCALE GENOMIC DNA]</scope>
    <source>
        <tissue evidence="2">Muscle</tissue>
    </source>
</reference>
<feature type="compositionally biased region" description="Acidic residues" evidence="1">
    <location>
        <begin position="1"/>
        <end position="12"/>
    </location>
</feature>
<comment type="caution">
    <text evidence="2">The sequence shown here is derived from an EMBL/GenBank/DDBJ whole genome shotgun (WGS) entry which is preliminary data.</text>
</comment>
<evidence type="ECO:0000313" key="2">
    <source>
        <dbReference type="EMBL" id="MPC65962.1"/>
    </source>
</evidence>
<dbReference type="Proteomes" id="UP000324222">
    <property type="component" value="Unassembled WGS sequence"/>
</dbReference>
<accession>A0A5B7H4D4</accession>
<keyword evidence="3" id="KW-1185">Reference proteome</keyword>
<evidence type="ECO:0000313" key="3">
    <source>
        <dbReference type="Proteomes" id="UP000324222"/>
    </source>
</evidence>
<feature type="region of interest" description="Disordered" evidence="1">
    <location>
        <begin position="1"/>
        <end position="34"/>
    </location>
</feature>
<organism evidence="2 3">
    <name type="scientific">Portunus trituberculatus</name>
    <name type="common">Swimming crab</name>
    <name type="synonym">Neptunus trituberculatus</name>
    <dbReference type="NCBI Taxonomy" id="210409"/>
    <lineage>
        <taxon>Eukaryota</taxon>
        <taxon>Metazoa</taxon>
        <taxon>Ecdysozoa</taxon>
        <taxon>Arthropoda</taxon>
        <taxon>Crustacea</taxon>
        <taxon>Multicrustacea</taxon>
        <taxon>Malacostraca</taxon>
        <taxon>Eumalacostraca</taxon>
        <taxon>Eucarida</taxon>
        <taxon>Decapoda</taxon>
        <taxon>Pleocyemata</taxon>
        <taxon>Brachyura</taxon>
        <taxon>Eubrachyura</taxon>
        <taxon>Portunoidea</taxon>
        <taxon>Portunidae</taxon>
        <taxon>Portuninae</taxon>
        <taxon>Portunus</taxon>
    </lineage>
</organism>
<feature type="compositionally biased region" description="Basic and acidic residues" evidence="1">
    <location>
        <begin position="21"/>
        <end position="30"/>
    </location>
</feature>
<sequence>MSEEECAEDAQESGDGQGVQEKQDRRERKQTGKHCFSRTACRHRDLDCQRTYNKHLYPGRHHTRALCVHLSY</sequence>